<accession>A0A0F9LXJ5</accession>
<dbReference type="PROSITE" id="PS00759">
    <property type="entry name" value="ARGE_DAPE_CPG2_2"/>
    <property type="match status" value="1"/>
</dbReference>
<evidence type="ECO:0000256" key="3">
    <source>
        <dbReference type="ARBA" id="ARBA00022723"/>
    </source>
</evidence>
<evidence type="ECO:0000256" key="5">
    <source>
        <dbReference type="ARBA" id="ARBA00022833"/>
    </source>
</evidence>
<comment type="similarity">
    <text evidence="2">Belongs to the peptidase M20A family.</text>
</comment>
<evidence type="ECO:0000313" key="7">
    <source>
        <dbReference type="EMBL" id="KKM99834.1"/>
    </source>
</evidence>
<dbReference type="AlphaFoldDB" id="A0A0F9LXJ5"/>
<dbReference type="SUPFAM" id="SSF53187">
    <property type="entry name" value="Zn-dependent exopeptidases"/>
    <property type="match status" value="1"/>
</dbReference>
<dbReference type="InterPro" id="IPR050072">
    <property type="entry name" value="Peptidase_M20A"/>
</dbReference>
<keyword evidence="5" id="KW-0862">Zinc</keyword>
<sequence length="330" mass="36165">MNLFELTKKLVNIPSVTGLEDEIADFLCSYLKSRNFDLKEQVIDQRRRNILATAGSAPRVILCTHMDTVPPHFSASEDEHYIYGRGACDAKGIMAAMIWSAQEMKVEGLTDVGLLIVVGEETDSIGAKMANSLKIGSDFIIFGEPTENQLGIAHKGIITFKITAKGKAAHSAFPQSGESAIEKLLDVLQRIRALDFGKDPVMGRSVLNIGTIEGGAAPNVVANSASAEMTIRSVLPSKQILNKVKTVLKKKVEIKVLTQSEVQKLFTVPDLDQVVLPYGTDIPHLKSFGKPLLLGPGSFLVAHTEYEKIEKRQLLEAVKIYKNLVRKLLK</sequence>
<proteinExistence type="inferred from homology"/>
<dbReference type="Pfam" id="PF01546">
    <property type="entry name" value="Peptidase_M20"/>
    <property type="match status" value="1"/>
</dbReference>
<dbReference type="GO" id="GO:0046872">
    <property type="term" value="F:metal ion binding"/>
    <property type="evidence" value="ECO:0007669"/>
    <property type="project" value="UniProtKB-KW"/>
</dbReference>
<dbReference type="GO" id="GO:0016787">
    <property type="term" value="F:hydrolase activity"/>
    <property type="evidence" value="ECO:0007669"/>
    <property type="project" value="UniProtKB-KW"/>
</dbReference>
<comment type="cofactor">
    <cofactor evidence="1">
        <name>Zn(2+)</name>
        <dbReference type="ChEBI" id="CHEBI:29105"/>
    </cofactor>
</comment>
<comment type="caution">
    <text evidence="7">The sequence shown here is derived from an EMBL/GenBank/DDBJ whole genome shotgun (WGS) entry which is preliminary data.</text>
</comment>
<dbReference type="PANTHER" id="PTHR43808:SF8">
    <property type="entry name" value="PEPTIDASE M20 DIMERISATION DOMAIN-CONTAINING PROTEIN"/>
    <property type="match status" value="1"/>
</dbReference>
<dbReference type="Gene3D" id="3.30.70.360">
    <property type="match status" value="1"/>
</dbReference>
<organism evidence="7">
    <name type="scientific">marine sediment metagenome</name>
    <dbReference type="NCBI Taxonomy" id="412755"/>
    <lineage>
        <taxon>unclassified sequences</taxon>
        <taxon>metagenomes</taxon>
        <taxon>ecological metagenomes</taxon>
    </lineage>
</organism>
<dbReference type="Pfam" id="PF07687">
    <property type="entry name" value="M20_dimer"/>
    <property type="match status" value="1"/>
</dbReference>
<feature type="domain" description="Peptidase M20 dimerisation" evidence="6">
    <location>
        <begin position="152"/>
        <end position="251"/>
    </location>
</feature>
<evidence type="ECO:0000256" key="2">
    <source>
        <dbReference type="ARBA" id="ARBA00006247"/>
    </source>
</evidence>
<dbReference type="PANTHER" id="PTHR43808">
    <property type="entry name" value="ACETYLORNITHINE DEACETYLASE"/>
    <property type="match status" value="1"/>
</dbReference>
<gene>
    <name evidence="7" type="ORF">LCGC14_1143860</name>
</gene>
<dbReference type="EMBL" id="LAZR01005452">
    <property type="protein sequence ID" value="KKM99834.1"/>
    <property type="molecule type" value="Genomic_DNA"/>
</dbReference>
<dbReference type="SUPFAM" id="SSF55031">
    <property type="entry name" value="Bacterial exopeptidase dimerisation domain"/>
    <property type="match status" value="1"/>
</dbReference>
<evidence type="ECO:0000256" key="4">
    <source>
        <dbReference type="ARBA" id="ARBA00022801"/>
    </source>
</evidence>
<protein>
    <recommendedName>
        <fullName evidence="6">Peptidase M20 dimerisation domain-containing protein</fullName>
    </recommendedName>
</protein>
<evidence type="ECO:0000259" key="6">
    <source>
        <dbReference type="Pfam" id="PF07687"/>
    </source>
</evidence>
<dbReference type="Gene3D" id="3.40.630.10">
    <property type="entry name" value="Zn peptidases"/>
    <property type="match status" value="1"/>
</dbReference>
<keyword evidence="4" id="KW-0378">Hydrolase</keyword>
<dbReference type="InterPro" id="IPR011650">
    <property type="entry name" value="Peptidase_M20_dimer"/>
</dbReference>
<reference evidence="7" key="1">
    <citation type="journal article" date="2015" name="Nature">
        <title>Complex archaea that bridge the gap between prokaryotes and eukaryotes.</title>
        <authorList>
            <person name="Spang A."/>
            <person name="Saw J.H."/>
            <person name="Jorgensen S.L."/>
            <person name="Zaremba-Niedzwiedzka K."/>
            <person name="Martijn J."/>
            <person name="Lind A.E."/>
            <person name="van Eijk R."/>
            <person name="Schleper C."/>
            <person name="Guy L."/>
            <person name="Ettema T.J."/>
        </authorList>
    </citation>
    <scope>NUCLEOTIDE SEQUENCE</scope>
</reference>
<keyword evidence="3" id="KW-0479">Metal-binding</keyword>
<dbReference type="InterPro" id="IPR002933">
    <property type="entry name" value="Peptidase_M20"/>
</dbReference>
<dbReference type="InterPro" id="IPR036264">
    <property type="entry name" value="Bact_exopeptidase_dim_dom"/>
</dbReference>
<name>A0A0F9LXJ5_9ZZZZ</name>
<evidence type="ECO:0000256" key="1">
    <source>
        <dbReference type="ARBA" id="ARBA00001947"/>
    </source>
</evidence>
<dbReference type="InterPro" id="IPR001261">
    <property type="entry name" value="ArgE/DapE_CS"/>
</dbReference>